<sequence>MEHKPIEFALERMKRSRVFADNIASDLGSQVCPSTMFDCSKIKPPAVIKKGQFETEIYFLDTTTNGALIHLNQLFKDREIIALNFANDTYVGGGVINGAIAQEESLCLTSPSLWNSLRTYGVQNGDSFSYRDWGIWNRRIIYTQNAEFVRDGDLRHTTPYSASIITAAAPNNKGISYEKAIKQEHEIESLIEKIVCVPFCDSINRPDIRWNDGKKRKINFKKKPILVLGAFGCGAFLPPDRKLEYKHLISTIFFRVLSKYKNLYGGVCFAIPKNASDGNYDIFYKTSKMFRMDVTEIKELNRQDVIVRPFPPLIDCVMTGHVKTPEKFDFEHYYKFKHNCANPHCRDTQYQHYAKFQHTPCPSSCKYEDNYAHFIARHNVKQSRPSALLSAIGKPDEPTVSAASASVASASAVIRCGVSGCLETHLKHICRKCRAINSHLTRNCPISVPIASASSGYVSIVPGGPGFGASASSDYVPIAPGGPGFVASASSKPFHTCNACTFKNVSGALICEMCETKLNGGAFLYQKNKRNYLEMKG</sequence>
<dbReference type="EMBL" id="MN739700">
    <property type="protein sequence ID" value="QHT21996.1"/>
    <property type="molecule type" value="Genomic_DNA"/>
</dbReference>
<dbReference type="AlphaFoldDB" id="A0A6C0DYL5"/>
<evidence type="ECO:0000259" key="1">
    <source>
        <dbReference type="Pfam" id="PF10021"/>
    </source>
</evidence>
<accession>A0A6C0DYL5</accession>
<dbReference type="NCBIfam" id="TIGR02452">
    <property type="entry name" value="TIGR02452 family protein"/>
    <property type="match status" value="1"/>
</dbReference>
<dbReference type="PANTHER" id="PTHR35596">
    <property type="entry name" value="DUF2263 DOMAIN-CONTAINING PROTEIN"/>
    <property type="match status" value="1"/>
</dbReference>
<dbReference type="Gene3D" id="3.40.220.10">
    <property type="entry name" value="Leucine Aminopeptidase, subunit E, domain 1"/>
    <property type="match status" value="1"/>
</dbReference>
<organism evidence="2">
    <name type="scientific">viral metagenome</name>
    <dbReference type="NCBI Taxonomy" id="1070528"/>
    <lineage>
        <taxon>unclassified sequences</taxon>
        <taxon>metagenomes</taxon>
        <taxon>organismal metagenomes</taxon>
    </lineage>
</organism>
<feature type="domain" description="Microbial-type PARG catalytic" evidence="1">
    <location>
        <begin position="44"/>
        <end position="150"/>
    </location>
</feature>
<dbReference type="InterPro" id="IPR012664">
    <property type="entry name" value="CHP02452"/>
</dbReference>
<dbReference type="Pfam" id="PF10021">
    <property type="entry name" value="PARG_cat_microb"/>
    <property type="match status" value="1"/>
</dbReference>
<reference evidence="2" key="1">
    <citation type="journal article" date="2020" name="Nature">
        <title>Giant virus diversity and host interactions through global metagenomics.</title>
        <authorList>
            <person name="Schulz F."/>
            <person name="Roux S."/>
            <person name="Paez-Espino D."/>
            <person name="Jungbluth S."/>
            <person name="Walsh D.A."/>
            <person name="Denef V.J."/>
            <person name="McMahon K.D."/>
            <person name="Konstantinidis K.T."/>
            <person name="Eloe-Fadrosh E.A."/>
            <person name="Kyrpides N.C."/>
            <person name="Woyke T."/>
        </authorList>
    </citation>
    <scope>NUCLEOTIDE SEQUENCE</scope>
    <source>
        <strain evidence="2">GVMAG-M-3300023179-103</strain>
    </source>
</reference>
<protein>
    <recommendedName>
        <fullName evidence="1">Microbial-type PARG catalytic domain-containing protein</fullName>
    </recommendedName>
</protein>
<dbReference type="PANTHER" id="PTHR35596:SF1">
    <property type="entry name" value="MICROBIAL-TYPE PARG CATALYTIC DOMAIN-CONTAINING PROTEIN"/>
    <property type="match status" value="1"/>
</dbReference>
<evidence type="ECO:0000313" key="2">
    <source>
        <dbReference type="EMBL" id="QHT21996.1"/>
    </source>
</evidence>
<dbReference type="InterPro" id="IPR043472">
    <property type="entry name" value="Macro_dom-like"/>
</dbReference>
<dbReference type="InterPro" id="IPR019261">
    <property type="entry name" value="PARG_cat_microbial"/>
</dbReference>
<name>A0A6C0DYL5_9ZZZZ</name>
<proteinExistence type="predicted"/>